<protein>
    <submittedName>
        <fullName evidence="1">Uncharacterized protein</fullName>
    </submittedName>
</protein>
<keyword evidence="2" id="KW-1185">Reference proteome</keyword>
<reference evidence="1 2" key="1">
    <citation type="journal article" date="2013" name="PLoS Genet.">
        <title>The genome and development-dependent transcriptomes of Pyronema confluens: a window into fungal evolution.</title>
        <authorList>
            <person name="Traeger S."/>
            <person name="Altegoer F."/>
            <person name="Freitag M."/>
            <person name="Gabaldon T."/>
            <person name="Kempken F."/>
            <person name="Kumar A."/>
            <person name="Marcet-Houben M."/>
            <person name="Poggeler S."/>
            <person name="Stajich J.E."/>
            <person name="Nowrousian M."/>
        </authorList>
    </citation>
    <scope>NUCLEOTIDE SEQUENCE [LARGE SCALE GENOMIC DNA]</scope>
    <source>
        <strain evidence="2">CBS 100304</strain>
        <tissue evidence="1">Vegetative mycelium</tissue>
    </source>
</reference>
<dbReference type="AlphaFoldDB" id="U4LPZ4"/>
<dbReference type="Proteomes" id="UP000018144">
    <property type="component" value="Unassembled WGS sequence"/>
</dbReference>
<organism evidence="1 2">
    <name type="scientific">Pyronema omphalodes (strain CBS 100304)</name>
    <name type="common">Pyronema confluens</name>
    <dbReference type="NCBI Taxonomy" id="1076935"/>
    <lineage>
        <taxon>Eukaryota</taxon>
        <taxon>Fungi</taxon>
        <taxon>Dikarya</taxon>
        <taxon>Ascomycota</taxon>
        <taxon>Pezizomycotina</taxon>
        <taxon>Pezizomycetes</taxon>
        <taxon>Pezizales</taxon>
        <taxon>Pyronemataceae</taxon>
        <taxon>Pyronema</taxon>
    </lineage>
</organism>
<name>U4LPZ4_PYROM</name>
<sequence length="138" mass="15934">MIDYYWLPGLALDLVTRKCSIPIAIVIPIYRSEFAVPGDLEGILYTIDPMPEPVTFQMCKYKLDMTIDHNDEQALSINKLRPPILLPLFPLSVLPPLFVYKLHEFLLQANLKPITEYRSSLENSEDKKKEKEKELADI</sequence>
<dbReference type="EMBL" id="HF936517">
    <property type="protein sequence ID" value="CCX16792.1"/>
    <property type="molecule type" value="Genomic_DNA"/>
</dbReference>
<proteinExistence type="predicted"/>
<evidence type="ECO:0000313" key="1">
    <source>
        <dbReference type="EMBL" id="CCX16792.1"/>
    </source>
</evidence>
<evidence type="ECO:0000313" key="2">
    <source>
        <dbReference type="Proteomes" id="UP000018144"/>
    </source>
</evidence>
<accession>U4LPZ4</accession>
<gene>
    <name evidence="1" type="ORF">PCON_03537</name>
</gene>